<dbReference type="EMBL" id="PQXJ01000451">
    <property type="protein sequence ID" value="TGO48963.1"/>
    <property type="molecule type" value="Genomic_DNA"/>
</dbReference>
<evidence type="ECO:0000313" key="3">
    <source>
        <dbReference type="Proteomes" id="UP000297452"/>
    </source>
</evidence>
<dbReference type="Proteomes" id="UP000297452">
    <property type="component" value="Unassembled WGS sequence"/>
</dbReference>
<organism evidence="2 3">
    <name type="scientific">Botryotinia narcissicola</name>
    <dbReference type="NCBI Taxonomy" id="278944"/>
    <lineage>
        <taxon>Eukaryota</taxon>
        <taxon>Fungi</taxon>
        <taxon>Dikarya</taxon>
        <taxon>Ascomycota</taxon>
        <taxon>Pezizomycotina</taxon>
        <taxon>Leotiomycetes</taxon>
        <taxon>Helotiales</taxon>
        <taxon>Sclerotiniaceae</taxon>
        <taxon>Botryotinia</taxon>
    </lineage>
</organism>
<proteinExistence type="predicted"/>
<reference evidence="2 3" key="1">
    <citation type="submission" date="2017-12" db="EMBL/GenBank/DDBJ databases">
        <title>Comparative genomics of Botrytis spp.</title>
        <authorList>
            <person name="Valero-Jimenez C.A."/>
            <person name="Tapia P."/>
            <person name="Veloso J."/>
            <person name="Silva-Moreno E."/>
            <person name="Staats M."/>
            <person name="Valdes J.H."/>
            <person name="Van Kan J.A.L."/>
        </authorList>
    </citation>
    <scope>NUCLEOTIDE SEQUENCE [LARGE SCALE GENOMIC DNA]</scope>
    <source>
        <strain evidence="2 3">MUCL2120</strain>
    </source>
</reference>
<evidence type="ECO:0000256" key="1">
    <source>
        <dbReference type="SAM" id="MobiDB-lite"/>
    </source>
</evidence>
<protein>
    <submittedName>
        <fullName evidence="2">Uncharacterized protein</fullName>
    </submittedName>
</protein>
<accession>A0A4Z1HVY4</accession>
<comment type="caution">
    <text evidence="2">The sequence shown here is derived from an EMBL/GenBank/DDBJ whole genome shotgun (WGS) entry which is preliminary data.</text>
</comment>
<sequence>MRKYALQLQPLRPGRYVETGPKRYDLTERRSLRIEKLIRKQHGKPLDTDGEKDQEERDEDGYRVGFLDDGDEELKDEEEDPTDLIGQGEHGFREYSRWEDKRKEYEDMFHAAFTDHDGVLCHDRDLDTRISIPRITFCSITELEGEWGDMEMSF</sequence>
<gene>
    <name evidence="2" type="ORF">BOTNAR_0451g00080</name>
</gene>
<feature type="region of interest" description="Disordered" evidence="1">
    <location>
        <begin position="37"/>
        <end position="90"/>
    </location>
</feature>
<keyword evidence="3" id="KW-1185">Reference proteome</keyword>
<feature type="compositionally biased region" description="Basic and acidic residues" evidence="1">
    <location>
        <begin position="37"/>
        <end position="55"/>
    </location>
</feature>
<feature type="compositionally biased region" description="Acidic residues" evidence="1">
    <location>
        <begin position="68"/>
        <end position="82"/>
    </location>
</feature>
<name>A0A4Z1HVY4_9HELO</name>
<dbReference type="AlphaFoldDB" id="A0A4Z1HVY4"/>
<dbReference type="OrthoDB" id="3556394at2759"/>
<evidence type="ECO:0000313" key="2">
    <source>
        <dbReference type="EMBL" id="TGO48963.1"/>
    </source>
</evidence>